<comment type="caution">
    <text evidence="1">The sequence shown here is derived from an EMBL/GenBank/DDBJ whole genome shotgun (WGS) entry which is preliminary data.</text>
</comment>
<dbReference type="Proteomes" id="UP000663859">
    <property type="component" value="Unassembled WGS sequence"/>
</dbReference>
<sequence length="43" mass="4826">MEEGNPGLSPKTPPGEPKWERCWASEIACLRLLFDGPCVMTMF</sequence>
<protein>
    <submittedName>
        <fullName evidence="1">Uncharacterized protein</fullName>
    </submittedName>
</protein>
<evidence type="ECO:0000313" key="1">
    <source>
        <dbReference type="EMBL" id="CAF0689701.1"/>
    </source>
</evidence>
<accession>A0A8J2BLW5</accession>
<proteinExistence type="predicted"/>
<organism evidence="1 2">
    <name type="scientific">Candidatus Methylacidithermus pantelleriae</name>
    <dbReference type="NCBI Taxonomy" id="2744239"/>
    <lineage>
        <taxon>Bacteria</taxon>
        <taxon>Pseudomonadati</taxon>
        <taxon>Verrucomicrobiota</taxon>
        <taxon>Methylacidiphilae</taxon>
        <taxon>Methylacidiphilales</taxon>
        <taxon>Methylacidiphilaceae</taxon>
        <taxon>Candidatus Methylacidithermus</taxon>
    </lineage>
</organism>
<dbReference type="EMBL" id="CAJNOB010000001">
    <property type="protein sequence ID" value="CAF0689701.1"/>
    <property type="molecule type" value="Genomic_DNA"/>
</dbReference>
<gene>
    <name evidence="1" type="ORF">MPNT_10324</name>
</gene>
<reference evidence="1" key="1">
    <citation type="submission" date="2021-02" db="EMBL/GenBank/DDBJ databases">
        <authorList>
            <person name="Cremers G."/>
            <person name="Picone N."/>
        </authorList>
    </citation>
    <scope>NUCLEOTIDE SEQUENCE</scope>
    <source>
        <strain evidence="1">PQ17</strain>
    </source>
</reference>
<keyword evidence="2" id="KW-1185">Reference proteome</keyword>
<evidence type="ECO:0000313" key="2">
    <source>
        <dbReference type="Proteomes" id="UP000663859"/>
    </source>
</evidence>
<dbReference type="AlphaFoldDB" id="A0A8J2BLW5"/>
<name>A0A8J2BLW5_9BACT</name>